<reference evidence="8" key="1">
    <citation type="journal article" date="2020" name="Stud. Mycol.">
        <title>101 Dothideomycetes genomes: a test case for predicting lifestyles and emergence of pathogens.</title>
        <authorList>
            <person name="Haridas S."/>
            <person name="Albert R."/>
            <person name="Binder M."/>
            <person name="Bloem J."/>
            <person name="Labutti K."/>
            <person name="Salamov A."/>
            <person name="Andreopoulos B."/>
            <person name="Baker S."/>
            <person name="Barry K."/>
            <person name="Bills G."/>
            <person name="Bluhm B."/>
            <person name="Cannon C."/>
            <person name="Castanera R."/>
            <person name="Culley D."/>
            <person name="Daum C."/>
            <person name="Ezra D."/>
            <person name="Gonzalez J."/>
            <person name="Henrissat B."/>
            <person name="Kuo A."/>
            <person name="Liang C."/>
            <person name="Lipzen A."/>
            <person name="Lutzoni F."/>
            <person name="Magnuson J."/>
            <person name="Mondo S."/>
            <person name="Nolan M."/>
            <person name="Ohm R."/>
            <person name="Pangilinan J."/>
            <person name="Park H.-J."/>
            <person name="Ramirez L."/>
            <person name="Alfaro M."/>
            <person name="Sun H."/>
            <person name="Tritt A."/>
            <person name="Yoshinaga Y."/>
            <person name="Zwiers L.-H."/>
            <person name="Turgeon B."/>
            <person name="Goodwin S."/>
            <person name="Spatafora J."/>
            <person name="Crous P."/>
            <person name="Grigoriev I."/>
        </authorList>
    </citation>
    <scope>NUCLEOTIDE SEQUENCE</scope>
    <source>
        <strain evidence="8">CBS 269.34</strain>
    </source>
</reference>
<evidence type="ECO:0000256" key="6">
    <source>
        <dbReference type="RuleBase" id="RU003345"/>
    </source>
</evidence>
<dbReference type="InterPro" id="IPR016161">
    <property type="entry name" value="Ald_DH/histidinol_DH"/>
</dbReference>
<protein>
    <recommendedName>
        <fullName evidence="3">aldehyde dehydrogenase (NAD(+))</fullName>
        <ecNumber evidence="3">1.2.1.3</ecNumber>
    </recommendedName>
</protein>
<feature type="active site" evidence="5">
    <location>
        <position position="260"/>
    </location>
</feature>
<dbReference type="PROSITE" id="PS00687">
    <property type="entry name" value="ALDEHYDE_DEHYDR_GLU"/>
    <property type="match status" value="1"/>
</dbReference>
<evidence type="ECO:0000313" key="8">
    <source>
        <dbReference type="EMBL" id="KAF2491397.1"/>
    </source>
</evidence>
<evidence type="ECO:0000313" key="9">
    <source>
        <dbReference type="Proteomes" id="UP000799750"/>
    </source>
</evidence>
<evidence type="ECO:0000259" key="7">
    <source>
        <dbReference type="Pfam" id="PF00171"/>
    </source>
</evidence>
<dbReference type="EC" id="1.2.1.3" evidence="3"/>
<dbReference type="OrthoDB" id="310895at2759"/>
<dbReference type="Proteomes" id="UP000799750">
    <property type="component" value="Unassembled WGS sequence"/>
</dbReference>
<dbReference type="InterPro" id="IPR029510">
    <property type="entry name" value="Ald_DH_CS_GLU"/>
</dbReference>
<evidence type="ECO:0000256" key="4">
    <source>
        <dbReference type="ARBA" id="ARBA00049194"/>
    </source>
</evidence>
<dbReference type="Gene3D" id="3.40.309.10">
    <property type="entry name" value="Aldehyde Dehydrogenase, Chain A, domain 2"/>
    <property type="match status" value="1"/>
</dbReference>
<accession>A0A6A6QIW8</accession>
<comment type="catalytic activity">
    <reaction evidence="4">
        <text>an aldehyde + NAD(+) + H2O = a carboxylate + NADH + 2 H(+)</text>
        <dbReference type="Rhea" id="RHEA:16185"/>
        <dbReference type="ChEBI" id="CHEBI:15377"/>
        <dbReference type="ChEBI" id="CHEBI:15378"/>
        <dbReference type="ChEBI" id="CHEBI:17478"/>
        <dbReference type="ChEBI" id="CHEBI:29067"/>
        <dbReference type="ChEBI" id="CHEBI:57540"/>
        <dbReference type="ChEBI" id="CHEBI:57945"/>
        <dbReference type="EC" id="1.2.1.3"/>
    </reaction>
</comment>
<evidence type="ECO:0000256" key="3">
    <source>
        <dbReference type="ARBA" id="ARBA00024226"/>
    </source>
</evidence>
<keyword evidence="2 6" id="KW-0560">Oxidoreductase</keyword>
<dbReference type="Pfam" id="PF00171">
    <property type="entry name" value="Aldedh"/>
    <property type="match status" value="1"/>
</dbReference>
<dbReference type="AlphaFoldDB" id="A0A6A6QIW8"/>
<keyword evidence="9" id="KW-1185">Reference proteome</keyword>
<dbReference type="FunFam" id="3.40.309.10:FF:000012">
    <property type="entry name" value="Betaine aldehyde dehydrogenase"/>
    <property type="match status" value="1"/>
</dbReference>
<dbReference type="PANTHER" id="PTHR11699">
    <property type="entry name" value="ALDEHYDE DEHYDROGENASE-RELATED"/>
    <property type="match status" value="1"/>
</dbReference>
<feature type="domain" description="Aldehyde dehydrogenase" evidence="7">
    <location>
        <begin position="22"/>
        <end position="483"/>
    </location>
</feature>
<dbReference type="InterPro" id="IPR015590">
    <property type="entry name" value="Aldehyde_DH_dom"/>
</dbReference>
<proteinExistence type="inferred from homology"/>
<sequence>MAFASRAFLKSVEGKVFLNNKWVSPASKAVSSLYNPYDNSLVSSAHAISNQHDVDTAVSSARTAFHGPWSKFTGGQRGAVLTKWADLLDANAEEAAFYESICSGRVRSQLKYEVPFISSIIRYFAGWSDKIAGDVLSDDADGFYKIIRREALGVCAGITPWNGPLMVFALKAAPALATGNTFILKPPEKSPLSSLFAASLLPAAGLPEGVVNVVTGDGSTGAMLASHMKVDMVSFTGSVPTGKKIADAANNSNMKRCALELGGKSPALVFPDANIKKAIPELVRGITQNAGQVCVASSRVYAHEDIADELIAGIKAGFEAIPVGEDPQDPSTTFGPVIDPVQYEKVNDFIEKGKAEATLVTGGEKYEKGGSYVTPTVFKITDSNAAVYKQEIFGPVLVVRTFKTEEEAVDMANDSEFGLAAYLWTEDTRRILRVTKQLQAGHIGVNAGVALFPTAPFGGYKSSGVGKEMGKLALQDYTNVKSIYISTSE</sequence>
<evidence type="ECO:0000256" key="2">
    <source>
        <dbReference type="ARBA" id="ARBA00023002"/>
    </source>
</evidence>
<dbReference type="EMBL" id="MU004195">
    <property type="protein sequence ID" value="KAF2491397.1"/>
    <property type="molecule type" value="Genomic_DNA"/>
</dbReference>
<dbReference type="InterPro" id="IPR016162">
    <property type="entry name" value="Ald_DH_N"/>
</dbReference>
<dbReference type="GO" id="GO:0004029">
    <property type="term" value="F:aldehyde dehydrogenase (NAD+) activity"/>
    <property type="evidence" value="ECO:0007669"/>
    <property type="project" value="UniProtKB-EC"/>
</dbReference>
<name>A0A6A6QIW8_9PEZI</name>
<gene>
    <name evidence="8" type="ORF">BU16DRAFT_574544</name>
</gene>
<dbReference type="SUPFAM" id="SSF53720">
    <property type="entry name" value="ALDH-like"/>
    <property type="match status" value="1"/>
</dbReference>
<evidence type="ECO:0000256" key="5">
    <source>
        <dbReference type="PROSITE-ProRule" id="PRU10007"/>
    </source>
</evidence>
<dbReference type="InterPro" id="IPR016163">
    <property type="entry name" value="Ald_DH_C"/>
</dbReference>
<dbReference type="FunFam" id="3.40.605.10:FF:000007">
    <property type="entry name" value="NAD/NADP-dependent betaine aldehyde dehydrogenase"/>
    <property type="match status" value="1"/>
</dbReference>
<comment type="similarity">
    <text evidence="1 6">Belongs to the aldehyde dehydrogenase family.</text>
</comment>
<evidence type="ECO:0000256" key="1">
    <source>
        <dbReference type="ARBA" id="ARBA00009986"/>
    </source>
</evidence>
<organism evidence="8 9">
    <name type="scientific">Lophium mytilinum</name>
    <dbReference type="NCBI Taxonomy" id="390894"/>
    <lineage>
        <taxon>Eukaryota</taxon>
        <taxon>Fungi</taxon>
        <taxon>Dikarya</taxon>
        <taxon>Ascomycota</taxon>
        <taxon>Pezizomycotina</taxon>
        <taxon>Dothideomycetes</taxon>
        <taxon>Pleosporomycetidae</taxon>
        <taxon>Mytilinidiales</taxon>
        <taxon>Mytilinidiaceae</taxon>
        <taxon>Lophium</taxon>
    </lineage>
</organism>
<dbReference type="Gene3D" id="3.40.605.10">
    <property type="entry name" value="Aldehyde Dehydrogenase, Chain A, domain 1"/>
    <property type="match status" value="1"/>
</dbReference>